<dbReference type="GO" id="GO:0019843">
    <property type="term" value="F:rRNA binding"/>
    <property type="evidence" value="ECO:0007669"/>
    <property type="project" value="UniProtKB-KW"/>
</dbReference>
<dbReference type="RefSeq" id="WP_041085307.1">
    <property type="nucleotide sequence ID" value="NZ_JXRP01000003.1"/>
</dbReference>
<dbReference type="NCBIfam" id="TIGR00334">
    <property type="entry name" value="5S_RNA_mat_M5"/>
    <property type="match status" value="1"/>
</dbReference>
<evidence type="ECO:0000313" key="14">
    <source>
        <dbReference type="EMBL" id="KIL52502.1"/>
    </source>
</evidence>
<dbReference type="GO" id="GO:0005737">
    <property type="term" value="C:cytoplasm"/>
    <property type="evidence" value="ECO:0007669"/>
    <property type="project" value="UniProtKB-SubCell"/>
</dbReference>
<evidence type="ECO:0000256" key="1">
    <source>
        <dbReference type="ARBA" id="ARBA00022490"/>
    </source>
</evidence>
<keyword evidence="9" id="KW-0460">Magnesium</keyword>
<dbReference type="Gene3D" id="3.40.1360.10">
    <property type="match status" value="1"/>
</dbReference>
<evidence type="ECO:0000259" key="13">
    <source>
        <dbReference type="PROSITE" id="PS50880"/>
    </source>
</evidence>
<dbReference type="PANTHER" id="PTHR39156:SF1">
    <property type="entry name" value="RIBONUCLEASE M5"/>
    <property type="match status" value="1"/>
</dbReference>
<sequence>MKIKEVIIVEGRDDTTAIRRAVDADTIETNGSAIPPSVLERIRHAQDKRGVIILTDPDYPGQRIRQIVQDHVPGCKHAFIDRQDALKKNGRGIGVEHASPEVIREALKQAHHMVEEVVEQISKEDLLETGLIGGPKAKERREKLGARLRIGYANGKQLYNRLLMFQISHEEFVREMTAILQEEQNV</sequence>
<evidence type="ECO:0000256" key="12">
    <source>
        <dbReference type="NCBIfam" id="TIGR00334"/>
    </source>
</evidence>
<dbReference type="AlphaFoldDB" id="A0A0C2VUC8"/>
<evidence type="ECO:0000313" key="15">
    <source>
        <dbReference type="Proteomes" id="UP000031938"/>
    </source>
</evidence>
<evidence type="ECO:0000256" key="9">
    <source>
        <dbReference type="ARBA" id="ARBA00022842"/>
    </source>
</evidence>
<comment type="caution">
    <text evidence="14">The sequence shown here is derived from an EMBL/GenBank/DDBJ whole genome shotgun (WGS) entry which is preliminary data.</text>
</comment>
<evidence type="ECO:0000256" key="4">
    <source>
        <dbReference type="ARBA" id="ARBA00022722"/>
    </source>
</evidence>
<dbReference type="PANTHER" id="PTHR39156">
    <property type="entry name" value="RIBONUCLEASE M5"/>
    <property type="match status" value="1"/>
</dbReference>
<evidence type="ECO:0000256" key="10">
    <source>
        <dbReference type="ARBA" id="ARBA00022884"/>
    </source>
</evidence>
<dbReference type="GO" id="GO:0046872">
    <property type="term" value="F:metal ion binding"/>
    <property type="evidence" value="ECO:0007669"/>
    <property type="project" value="UniProtKB-KW"/>
</dbReference>
<keyword evidence="10 11" id="KW-0694">RNA-binding</keyword>
<dbReference type="HAMAP" id="MF_01469">
    <property type="entry name" value="RNase_M5"/>
    <property type="match status" value="1"/>
</dbReference>
<dbReference type="GO" id="GO:0043822">
    <property type="term" value="F:ribonuclease M5 activity"/>
    <property type="evidence" value="ECO:0007669"/>
    <property type="project" value="UniProtKB-UniRule"/>
</dbReference>
<organism evidence="14 15">
    <name type="scientific">Jeotgalibacillus soli</name>
    <dbReference type="NCBI Taxonomy" id="889306"/>
    <lineage>
        <taxon>Bacteria</taxon>
        <taxon>Bacillati</taxon>
        <taxon>Bacillota</taxon>
        <taxon>Bacilli</taxon>
        <taxon>Bacillales</taxon>
        <taxon>Caryophanaceae</taxon>
        <taxon>Jeotgalibacillus</taxon>
    </lineage>
</organism>
<dbReference type="InterPro" id="IPR006171">
    <property type="entry name" value="TOPRIM_dom"/>
</dbReference>
<name>A0A0C2VUC8_9BACL</name>
<dbReference type="PATRIC" id="fig|889306.3.peg.36"/>
<dbReference type="FunFam" id="3.40.1360.10:FF:000006">
    <property type="entry name" value="Ribonuclease M5"/>
    <property type="match status" value="1"/>
</dbReference>
<keyword evidence="6 11" id="KW-0699">rRNA-binding</keyword>
<evidence type="ECO:0000256" key="5">
    <source>
        <dbReference type="ARBA" id="ARBA00022723"/>
    </source>
</evidence>
<dbReference type="PROSITE" id="PS50880">
    <property type="entry name" value="TOPRIM"/>
    <property type="match status" value="1"/>
</dbReference>
<accession>A0A0C2VUC8</accession>
<keyword evidence="3 11" id="KW-0698">rRNA processing</keyword>
<keyword evidence="2 11" id="KW-0690">Ribosome biogenesis</keyword>
<evidence type="ECO:0000256" key="11">
    <source>
        <dbReference type="HAMAP-Rule" id="MF_01469"/>
    </source>
</evidence>
<dbReference type="STRING" id="889306.KP78_00370"/>
<comment type="subcellular location">
    <subcellularLocation>
        <location evidence="11">Cytoplasm</location>
    </subcellularLocation>
</comment>
<dbReference type="EMBL" id="JXRP01000003">
    <property type="protein sequence ID" value="KIL52502.1"/>
    <property type="molecule type" value="Genomic_DNA"/>
</dbReference>
<evidence type="ECO:0000256" key="6">
    <source>
        <dbReference type="ARBA" id="ARBA00022730"/>
    </source>
</evidence>
<dbReference type="InterPro" id="IPR025156">
    <property type="entry name" value="RNase_M5_C"/>
</dbReference>
<dbReference type="Pfam" id="PF01751">
    <property type="entry name" value="Toprim"/>
    <property type="match status" value="1"/>
</dbReference>
<evidence type="ECO:0000256" key="8">
    <source>
        <dbReference type="ARBA" id="ARBA00022801"/>
    </source>
</evidence>
<evidence type="ECO:0000256" key="7">
    <source>
        <dbReference type="ARBA" id="ARBA00022759"/>
    </source>
</evidence>
<keyword evidence="4 11" id="KW-0540">Nuclease</keyword>
<protein>
    <recommendedName>
        <fullName evidence="11 12">Ribonuclease M5</fullName>
        <ecNumber evidence="11 12">3.1.26.8</ecNumber>
    </recommendedName>
    <alternativeName>
        <fullName evidence="11">RNase M5</fullName>
    </alternativeName>
    <alternativeName>
        <fullName evidence="11">Ribosomal RNA terminal maturase M5</fullName>
    </alternativeName>
</protein>
<dbReference type="OrthoDB" id="9791329at2"/>
<keyword evidence="8 11" id="KW-0378">Hydrolase</keyword>
<comment type="function">
    <text evidence="11">Required for correct processing of both the 5' and 3' ends of 5S rRNA precursor. Cleaves both sides of a double-stranded region yielding mature 5S rRNA in one step.</text>
</comment>
<evidence type="ECO:0000256" key="3">
    <source>
        <dbReference type="ARBA" id="ARBA00022552"/>
    </source>
</evidence>
<comment type="similarity">
    <text evidence="11">Belongs to the ribonuclease M5 family.</text>
</comment>
<keyword evidence="7 11" id="KW-0255">Endonuclease</keyword>
<keyword evidence="15" id="KW-1185">Reference proteome</keyword>
<dbReference type="SUPFAM" id="SSF110455">
    <property type="entry name" value="Toprim domain"/>
    <property type="match status" value="1"/>
</dbReference>
<reference evidence="14 15" key="1">
    <citation type="submission" date="2015-01" db="EMBL/GenBank/DDBJ databases">
        <title>Genome sequencing of Jeotgalibacillus soli.</title>
        <authorList>
            <person name="Goh K.M."/>
            <person name="Chan K.-G."/>
            <person name="Yaakop A.S."/>
            <person name="Ee R."/>
            <person name="Gan H.M."/>
            <person name="Chan C.S."/>
        </authorList>
    </citation>
    <scope>NUCLEOTIDE SEQUENCE [LARGE SCALE GENOMIC DNA]</scope>
    <source>
        <strain evidence="14 15">P9</strain>
    </source>
</reference>
<dbReference type="SMART" id="SM00493">
    <property type="entry name" value="TOPRIM"/>
    <property type="match status" value="1"/>
</dbReference>
<dbReference type="CDD" id="cd01027">
    <property type="entry name" value="TOPRIM_RNase_M5_like"/>
    <property type="match status" value="1"/>
</dbReference>
<dbReference type="Pfam" id="PF13331">
    <property type="entry name" value="DUF4093"/>
    <property type="match status" value="1"/>
</dbReference>
<dbReference type="EC" id="3.1.26.8" evidence="11 12"/>
<proteinExistence type="inferred from homology"/>
<dbReference type="Proteomes" id="UP000031938">
    <property type="component" value="Unassembled WGS sequence"/>
</dbReference>
<dbReference type="GO" id="GO:0006364">
    <property type="term" value="P:rRNA processing"/>
    <property type="evidence" value="ECO:0007669"/>
    <property type="project" value="UniProtKB-UniRule"/>
</dbReference>
<comment type="catalytic activity">
    <reaction evidence="11">
        <text>Endonucleolytic cleavage of RNA, removing 21 and 42 nucleotides, respectively, from the 5'- and 3'-termini of a 5S-rRNA precursor.</text>
        <dbReference type="EC" id="3.1.26.8"/>
    </reaction>
</comment>
<keyword evidence="1 11" id="KW-0963">Cytoplasm</keyword>
<gene>
    <name evidence="11" type="primary">rnmV</name>
    <name evidence="14" type="ORF">KP78_00370</name>
</gene>
<dbReference type="InterPro" id="IPR034141">
    <property type="entry name" value="TOPRIM_RNase_M5-like"/>
</dbReference>
<keyword evidence="5" id="KW-0479">Metal-binding</keyword>
<feature type="domain" description="Toprim" evidence="13">
    <location>
        <begin position="4"/>
        <end position="94"/>
    </location>
</feature>
<dbReference type="InterPro" id="IPR004466">
    <property type="entry name" value="RNase_M5"/>
</dbReference>
<evidence type="ECO:0000256" key="2">
    <source>
        <dbReference type="ARBA" id="ARBA00022517"/>
    </source>
</evidence>